<evidence type="ECO:0000313" key="4">
    <source>
        <dbReference type="EMBL" id="PIA64835.1"/>
    </source>
</evidence>
<dbReference type="SUPFAM" id="SSF50249">
    <property type="entry name" value="Nucleic acid-binding proteins"/>
    <property type="match status" value="2"/>
</dbReference>
<dbReference type="GO" id="GO:0006412">
    <property type="term" value="P:translation"/>
    <property type="evidence" value="ECO:0007669"/>
    <property type="project" value="TreeGrafter"/>
</dbReference>
<dbReference type="Gene3D" id="2.40.50.140">
    <property type="entry name" value="Nucleic acid-binding proteins"/>
    <property type="match status" value="2"/>
</dbReference>
<dbReference type="Proteomes" id="UP000230069">
    <property type="component" value="Unassembled WGS sequence"/>
</dbReference>
<feature type="compositionally biased region" description="Polar residues" evidence="2">
    <location>
        <begin position="224"/>
        <end position="235"/>
    </location>
</feature>
<sequence length="408" mass="45551">SCEVCEMVSVLSSSMKNVILIRGTTIVPETYNHFVRCDYQENSTSNAVSFKKLRFPHLASLRLFSRYRRWTAIQPKFRVHNLAANGAEETVEEPVSAIAHEDANESSKLPFLKSGTPSLTAEHGIKPHVKSNRRRPLRKSQMPPVKNEELIPGATFTGKVRSIQPFGAFVDIGAFTEGLIHISNMSDGYVTDVKSIVSIGQEVKVRLVEASVERGRIALTLRESNGTDDLQQKTISSSNNNDKNPSPARRNLTKTKQNDLQQKTISSSSNNDNNPSPAKRNPTKTKLKSSKFVIGQELEGTIRKFIRVGSFISLPEGGEGFLPKSEEVVEDFENMEGSSLQVGQKIRVRVLHVTNEQVTLTMKKEDGVDNPNTEEFHGVIHEATNPFMLAFRTNKGIAKFLDEREKWT</sequence>
<dbReference type="EMBL" id="KZ305018">
    <property type="protein sequence ID" value="PIA64835.1"/>
    <property type="molecule type" value="Genomic_DNA"/>
</dbReference>
<dbReference type="FunFam" id="2.40.50.140:FF:000051">
    <property type="entry name" value="RNA-binding transcriptional accessory protein"/>
    <property type="match status" value="1"/>
</dbReference>
<dbReference type="PANTHER" id="PTHR10724">
    <property type="entry name" value="30S RIBOSOMAL PROTEIN S1"/>
    <property type="match status" value="1"/>
</dbReference>
<evidence type="ECO:0000259" key="3">
    <source>
        <dbReference type="PROSITE" id="PS50126"/>
    </source>
</evidence>
<dbReference type="OrthoDB" id="277235at2759"/>
<feature type="region of interest" description="Disordered" evidence="2">
    <location>
        <begin position="224"/>
        <end position="290"/>
    </location>
</feature>
<feature type="compositionally biased region" description="Low complexity" evidence="2">
    <location>
        <begin position="236"/>
        <end position="247"/>
    </location>
</feature>
<dbReference type="InParanoid" id="A0A2G5FA45"/>
<feature type="non-terminal residue" evidence="4">
    <location>
        <position position="1"/>
    </location>
</feature>
<accession>A0A2G5FA45</accession>
<name>A0A2G5FA45_AQUCA</name>
<dbReference type="STRING" id="218851.A0A2G5FA45"/>
<dbReference type="Pfam" id="PF00575">
    <property type="entry name" value="S1"/>
    <property type="match status" value="1"/>
</dbReference>
<evidence type="ECO:0000313" key="5">
    <source>
        <dbReference type="Proteomes" id="UP000230069"/>
    </source>
</evidence>
<dbReference type="InterPro" id="IPR003029">
    <property type="entry name" value="S1_domain"/>
</dbReference>
<comment type="function">
    <text evidence="1">Associates with the EF-Tu.GDP complex and induces the exchange of GDP to GTP. It remains bound to the aminoacyl-tRNA.EF-Tu.GTP complex up to the GTP hydrolysis stage on the ribosome.</text>
</comment>
<dbReference type="InterPro" id="IPR012340">
    <property type="entry name" value="NA-bd_OB-fold"/>
</dbReference>
<feature type="domain" description="S1 motif" evidence="3">
    <location>
        <begin position="153"/>
        <end position="222"/>
    </location>
</feature>
<feature type="compositionally biased region" description="Low complexity" evidence="2">
    <location>
        <begin position="266"/>
        <end position="277"/>
    </location>
</feature>
<dbReference type="PROSITE" id="PS50126">
    <property type="entry name" value="S1"/>
    <property type="match status" value="2"/>
</dbReference>
<dbReference type="InterPro" id="IPR050437">
    <property type="entry name" value="Ribos_protein_bS1-like"/>
</dbReference>
<feature type="compositionally biased region" description="Polar residues" evidence="2">
    <location>
        <begin position="254"/>
        <end position="265"/>
    </location>
</feature>
<reference evidence="4 5" key="1">
    <citation type="submission" date="2017-09" db="EMBL/GenBank/DDBJ databases">
        <title>WGS assembly of Aquilegia coerulea Goldsmith.</title>
        <authorList>
            <person name="Hodges S."/>
            <person name="Kramer E."/>
            <person name="Nordborg M."/>
            <person name="Tomkins J."/>
            <person name="Borevitz J."/>
            <person name="Derieg N."/>
            <person name="Yan J."/>
            <person name="Mihaltcheva S."/>
            <person name="Hayes R.D."/>
            <person name="Rokhsar D."/>
        </authorList>
    </citation>
    <scope>NUCLEOTIDE SEQUENCE [LARGE SCALE GENOMIC DNA]</scope>
    <source>
        <strain evidence="5">cv. Goldsmith</strain>
    </source>
</reference>
<evidence type="ECO:0000256" key="1">
    <source>
        <dbReference type="ARBA" id="ARBA00025453"/>
    </source>
</evidence>
<organism evidence="4 5">
    <name type="scientific">Aquilegia coerulea</name>
    <name type="common">Rocky mountain columbine</name>
    <dbReference type="NCBI Taxonomy" id="218851"/>
    <lineage>
        <taxon>Eukaryota</taxon>
        <taxon>Viridiplantae</taxon>
        <taxon>Streptophyta</taxon>
        <taxon>Embryophyta</taxon>
        <taxon>Tracheophyta</taxon>
        <taxon>Spermatophyta</taxon>
        <taxon>Magnoliopsida</taxon>
        <taxon>Ranunculales</taxon>
        <taxon>Ranunculaceae</taxon>
        <taxon>Thalictroideae</taxon>
        <taxon>Aquilegia</taxon>
    </lineage>
</organism>
<dbReference type="PANTHER" id="PTHR10724:SF10">
    <property type="entry name" value="S1 RNA-BINDING DOMAIN-CONTAINING PROTEIN 1"/>
    <property type="match status" value="1"/>
</dbReference>
<evidence type="ECO:0000256" key="2">
    <source>
        <dbReference type="SAM" id="MobiDB-lite"/>
    </source>
</evidence>
<dbReference type="SMART" id="SM00316">
    <property type="entry name" value="S1"/>
    <property type="match status" value="2"/>
</dbReference>
<feature type="domain" description="S1 motif" evidence="3">
    <location>
        <begin position="295"/>
        <end position="363"/>
    </location>
</feature>
<dbReference type="AlphaFoldDB" id="A0A2G5FA45"/>
<feature type="region of interest" description="Disordered" evidence="2">
    <location>
        <begin position="106"/>
        <end position="148"/>
    </location>
</feature>
<dbReference type="GO" id="GO:0005737">
    <property type="term" value="C:cytoplasm"/>
    <property type="evidence" value="ECO:0007669"/>
    <property type="project" value="UniProtKB-ARBA"/>
</dbReference>
<gene>
    <name evidence="4" type="ORF">AQUCO_00100362v1</name>
</gene>
<dbReference type="GO" id="GO:0003735">
    <property type="term" value="F:structural constituent of ribosome"/>
    <property type="evidence" value="ECO:0007669"/>
    <property type="project" value="TreeGrafter"/>
</dbReference>
<keyword evidence="5" id="KW-1185">Reference proteome</keyword>
<protein>
    <recommendedName>
        <fullName evidence="3">S1 motif domain-containing protein</fullName>
    </recommendedName>
</protein>
<feature type="compositionally biased region" description="Basic residues" evidence="2">
    <location>
        <begin position="126"/>
        <end position="138"/>
    </location>
</feature>
<dbReference type="GO" id="GO:0003729">
    <property type="term" value="F:mRNA binding"/>
    <property type="evidence" value="ECO:0007669"/>
    <property type="project" value="TreeGrafter"/>
</dbReference>
<proteinExistence type="predicted"/>